<dbReference type="EMBL" id="JAGMUU010000021">
    <property type="protein sequence ID" value="KAH7129650.1"/>
    <property type="molecule type" value="Genomic_DNA"/>
</dbReference>
<feature type="compositionally biased region" description="Basic and acidic residues" evidence="1">
    <location>
        <begin position="78"/>
        <end position="94"/>
    </location>
</feature>
<sequence>MICTANSWLGLAPKGAQQGDLIYILYGCSVPVVLRKVEKSRADLKKELEDEEIRKANVVMYIRKNLAARARCKRLDQAKETDKTLSSKDMEKSGKRVASSDPEAALRIAIKKAHVESAPINSVYQPADIKGGQAPGYYY</sequence>
<evidence type="ECO:0000256" key="1">
    <source>
        <dbReference type="SAM" id="MobiDB-lite"/>
    </source>
</evidence>
<evidence type="ECO:0000313" key="3">
    <source>
        <dbReference type="Proteomes" id="UP000717696"/>
    </source>
</evidence>
<evidence type="ECO:0000313" key="2">
    <source>
        <dbReference type="EMBL" id="KAH7129650.1"/>
    </source>
</evidence>
<dbReference type="AlphaFoldDB" id="A0A9P9ISL1"/>
<reference evidence="2" key="1">
    <citation type="journal article" date="2021" name="Nat. Commun.">
        <title>Genetic determinants of endophytism in the Arabidopsis root mycobiome.</title>
        <authorList>
            <person name="Mesny F."/>
            <person name="Miyauchi S."/>
            <person name="Thiergart T."/>
            <person name="Pickel B."/>
            <person name="Atanasova L."/>
            <person name="Karlsson M."/>
            <person name="Huettel B."/>
            <person name="Barry K.W."/>
            <person name="Haridas S."/>
            <person name="Chen C."/>
            <person name="Bauer D."/>
            <person name="Andreopoulos W."/>
            <person name="Pangilinan J."/>
            <person name="LaButti K."/>
            <person name="Riley R."/>
            <person name="Lipzen A."/>
            <person name="Clum A."/>
            <person name="Drula E."/>
            <person name="Henrissat B."/>
            <person name="Kohler A."/>
            <person name="Grigoriev I.V."/>
            <person name="Martin F.M."/>
            <person name="Hacquard S."/>
        </authorList>
    </citation>
    <scope>NUCLEOTIDE SEQUENCE</scope>
    <source>
        <strain evidence="2">MPI-CAGE-AT-0021</strain>
    </source>
</reference>
<dbReference type="OrthoDB" id="3477286at2759"/>
<feature type="region of interest" description="Disordered" evidence="1">
    <location>
        <begin position="78"/>
        <end position="101"/>
    </location>
</feature>
<comment type="caution">
    <text evidence="2">The sequence shown here is derived from an EMBL/GenBank/DDBJ whole genome shotgun (WGS) entry which is preliminary data.</text>
</comment>
<organism evidence="2 3">
    <name type="scientific">Dactylonectria estremocensis</name>
    <dbReference type="NCBI Taxonomy" id="1079267"/>
    <lineage>
        <taxon>Eukaryota</taxon>
        <taxon>Fungi</taxon>
        <taxon>Dikarya</taxon>
        <taxon>Ascomycota</taxon>
        <taxon>Pezizomycotina</taxon>
        <taxon>Sordariomycetes</taxon>
        <taxon>Hypocreomycetidae</taxon>
        <taxon>Hypocreales</taxon>
        <taxon>Nectriaceae</taxon>
        <taxon>Dactylonectria</taxon>
    </lineage>
</organism>
<dbReference type="Proteomes" id="UP000717696">
    <property type="component" value="Unassembled WGS sequence"/>
</dbReference>
<keyword evidence="3" id="KW-1185">Reference proteome</keyword>
<accession>A0A9P9ISL1</accession>
<proteinExistence type="predicted"/>
<name>A0A9P9ISL1_9HYPO</name>
<protein>
    <submittedName>
        <fullName evidence="2">Uncharacterized protein</fullName>
    </submittedName>
</protein>
<gene>
    <name evidence="2" type="ORF">B0J13DRAFT_530416</name>
</gene>